<dbReference type="OrthoDB" id="1906115at2759"/>
<organism evidence="1 2">
    <name type="scientific">Solanum commersonii</name>
    <name type="common">Commerson's wild potato</name>
    <name type="synonym">Commerson's nightshade</name>
    <dbReference type="NCBI Taxonomy" id="4109"/>
    <lineage>
        <taxon>Eukaryota</taxon>
        <taxon>Viridiplantae</taxon>
        <taxon>Streptophyta</taxon>
        <taxon>Embryophyta</taxon>
        <taxon>Tracheophyta</taxon>
        <taxon>Spermatophyta</taxon>
        <taxon>Magnoliopsida</taxon>
        <taxon>eudicotyledons</taxon>
        <taxon>Gunneridae</taxon>
        <taxon>Pentapetalae</taxon>
        <taxon>asterids</taxon>
        <taxon>lamiids</taxon>
        <taxon>Solanales</taxon>
        <taxon>Solanaceae</taxon>
        <taxon>Solanoideae</taxon>
        <taxon>Solaneae</taxon>
        <taxon>Solanum</taxon>
    </lineage>
</organism>
<evidence type="ECO:0000313" key="1">
    <source>
        <dbReference type="EMBL" id="KAG5611989.1"/>
    </source>
</evidence>
<comment type="caution">
    <text evidence="1">The sequence shown here is derived from an EMBL/GenBank/DDBJ whole genome shotgun (WGS) entry which is preliminary data.</text>
</comment>
<keyword evidence="2" id="KW-1185">Reference proteome</keyword>
<dbReference type="Proteomes" id="UP000824120">
    <property type="component" value="Chromosome 4"/>
</dbReference>
<reference evidence="1 2" key="1">
    <citation type="submission" date="2020-09" db="EMBL/GenBank/DDBJ databases">
        <title>De no assembly of potato wild relative species, Solanum commersonii.</title>
        <authorList>
            <person name="Cho K."/>
        </authorList>
    </citation>
    <scope>NUCLEOTIDE SEQUENCE [LARGE SCALE GENOMIC DNA]</scope>
    <source>
        <strain evidence="1">LZ3.2</strain>
        <tissue evidence="1">Leaf</tissue>
    </source>
</reference>
<dbReference type="EMBL" id="JACXVP010000004">
    <property type="protein sequence ID" value="KAG5611989.1"/>
    <property type="molecule type" value="Genomic_DNA"/>
</dbReference>
<dbReference type="AlphaFoldDB" id="A0A9J5ZHT4"/>
<evidence type="ECO:0000313" key="2">
    <source>
        <dbReference type="Proteomes" id="UP000824120"/>
    </source>
</evidence>
<name>A0A9J5ZHT4_SOLCO</name>
<protein>
    <submittedName>
        <fullName evidence="1">Uncharacterized protein</fullName>
    </submittedName>
</protein>
<gene>
    <name evidence="1" type="ORF">H5410_023270</name>
</gene>
<sequence>MIPRMEQKRKLQLAKIKGKEQIVALPSGSLPPHPLASRVAIGLRILPTSNSRTCGCNEGFHDMVKKWWQERPCYLNKEVFGKLNSVIKKAMYDLLPTDSTISKGKGNLLETKIACLWLKRRDRNTKYFQRIANSPQ</sequence>
<accession>A0A9J5ZHT4</accession>
<proteinExistence type="predicted"/>